<reference evidence="1" key="1">
    <citation type="submission" date="2018-05" db="EMBL/GenBank/DDBJ databases">
        <authorList>
            <person name="Lanie J.A."/>
            <person name="Ng W.-L."/>
            <person name="Kazmierczak K.M."/>
            <person name="Andrzejewski T.M."/>
            <person name="Davidsen T.M."/>
            <person name="Wayne K.J."/>
            <person name="Tettelin H."/>
            <person name="Glass J.I."/>
            <person name="Rusch D."/>
            <person name="Podicherti R."/>
            <person name="Tsui H.-C.T."/>
            <person name="Winkler M.E."/>
        </authorList>
    </citation>
    <scope>NUCLEOTIDE SEQUENCE</scope>
</reference>
<protein>
    <submittedName>
        <fullName evidence="1">Uncharacterized protein</fullName>
    </submittedName>
</protein>
<feature type="non-terminal residue" evidence="1">
    <location>
        <position position="1"/>
    </location>
</feature>
<sequence>NYVIGAEETTTSKVNIYHVVML</sequence>
<dbReference type="EMBL" id="UINC01168956">
    <property type="protein sequence ID" value="SVD72262.1"/>
    <property type="molecule type" value="Genomic_DNA"/>
</dbReference>
<accession>A0A382XMC0</accession>
<evidence type="ECO:0000313" key="1">
    <source>
        <dbReference type="EMBL" id="SVD72262.1"/>
    </source>
</evidence>
<organism evidence="1">
    <name type="scientific">marine metagenome</name>
    <dbReference type="NCBI Taxonomy" id="408172"/>
    <lineage>
        <taxon>unclassified sequences</taxon>
        <taxon>metagenomes</taxon>
        <taxon>ecological metagenomes</taxon>
    </lineage>
</organism>
<name>A0A382XMC0_9ZZZZ</name>
<dbReference type="AlphaFoldDB" id="A0A382XMC0"/>
<gene>
    <name evidence="1" type="ORF">METZ01_LOCUS425116</name>
</gene>
<proteinExistence type="predicted"/>